<evidence type="ECO:0000256" key="1">
    <source>
        <dbReference type="SAM" id="MobiDB-lite"/>
    </source>
</evidence>
<dbReference type="PANTHER" id="PTHR47326:SF1">
    <property type="entry name" value="HTH PSQ-TYPE DOMAIN-CONTAINING PROTEIN"/>
    <property type="match status" value="1"/>
</dbReference>
<dbReference type="PANTHER" id="PTHR47326">
    <property type="entry name" value="TRANSPOSABLE ELEMENT TC3 TRANSPOSASE-LIKE PROTEIN"/>
    <property type="match status" value="1"/>
</dbReference>
<reference evidence="2" key="1">
    <citation type="submission" date="2021-02" db="EMBL/GenBank/DDBJ databases">
        <authorList>
            <person name="Nowell W R."/>
        </authorList>
    </citation>
    <scope>NUCLEOTIDE SEQUENCE</scope>
</reference>
<feature type="region of interest" description="Disordered" evidence="1">
    <location>
        <begin position="1"/>
        <end position="35"/>
    </location>
</feature>
<accession>A0A814MJB4</accession>
<gene>
    <name evidence="2" type="ORF">JXQ802_LOCUS18105</name>
</gene>
<proteinExistence type="predicted"/>
<keyword evidence="3" id="KW-1185">Reference proteome</keyword>
<sequence>MSGRTSKKFDETGSVEDTPRSGRPTSRNTEENMELVSQSFLLNPQASQRRAARELDISRSRLQRIMKDLHLKPYKSRLLQAL</sequence>
<organism evidence="2 3">
    <name type="scientific">Rotaria sordida</name>
    <dbReference type="NCBI Taxonomy" id="392033"/>
    <lineage>
        <taxon>Eukaryota</taxon>
        <taxon>Metazoa</taxon>
        <taxon>Spiralia</taxon>
        <taxon>Gnathifera</taxon>
        <taxon>Rotifera</taxon>
        <taxon>Eurotatoria</taxon>
        <taxon>Bdelloidea</taxon>
        <taxon>Philodinida</taxon>
        <taxon>Philodinidae</taxon>
        <taxon>Rotaria</taxon>
    </lineage>
</organism>
<protein>
    <submittedName>
        <fullName evidence="2">Uncharacterized protein</fullName>
    </submittedName>
</protein>
<comment type="caution">
    <text evidence="2">The sequence shown here is derived from an EMBL/GenBank/DDBJ whole genome shotgun (WGS) entry which is preliminary data.</text>
</comment>
<evidence type="ECO:0000313" key="3">
    <source>
        <dbReference type="Proteomes" id="UP000663870"/>
    </source>
</evidence>
<dbReference type="EMBL" id="CAJNOL010000469">
    <property type="protein sequence ID" value="CAF1079378.1"/>
    <property type="molecule type" value="Genomic_DNA"/>
</dbReference>
<evidence type="ECO:0000313" key="2">
    <source>
        <dbReference type="EMBL" id="CAF1079378.1"/>
    </source>
</evidence>
<dbReference type="Proteomes" id="UP000663870">
    <property type="component" value="Unassembled WGS sequence"/>
</dbReference>
<dbReference type="AlphaFoldDB" id="A0A814MJB4"/>
<name>A0A814MJB4_9BILA</name>